<dbReference type="EC" id="3.1.3.16" evidence="5"/>
<dbReference type="InterPro" id="IPR014221">
    <property type="entry name" value="SpoII_E"/>
</dbReference>
<dbReference type="Pfam" id="PF07228">
    <property type="entry name" value="SpoIIE"/>
    <property type="match status" value="1"/>
</dbReference>
<dbReference type="NCBIfam" id="TIGR02865">
    <property type="entry name" value="spore_II_E"/>
    <property type="match status" value="1"/>
</dbReference>
<protein>
    <submittedName>
        <fullName evidence="5">Stage II sporulation protein E</fullName>
        <ecNumber evidence="5">3.1.3.16</ecNumber>
    </submittedName>
</protein>
<feature type="transmembrane region" description="Helical" evidence="3">
    <location>
        <begin position="237"/>
        <end position="261"/>
    </location>
</feature>
<dbReference type="PANTHER" id="PTHR43156:SF2">
    <property type="entry name" value="STAGE II SPORULATION PROTEIN E"/>
    <property type="match status" value="1"/>
</dbReference>
<sequence>MADKPQVYPFRREAETENKDAGKKRGFRLFQSKKPESPEEKFWGRNRVLPDIGAADLFCLAAGFMLGRAEVLGGLYPFGVAFAAAAVLKYCHIAGLLLLSAALGSVSALGLNAWPYIVAEVLACLLLYIKPRDEKRDWLLAPVLSAAALVTLKALFLLIFAEVSAYNLLVICFEGAFAAGLSLIMLIALGILQEISEVKSLSADELVCLFVLFLGCICGLGEFSVAGLQLRDIINRFLVMLAAFWGGAGAGAGVGALMGIMPSLDQAVSPAVIGLYAFAGLLAGAFKGFSRLGVAVGFVLGNVMLGLYVMEISAIQQQLFASFIAVGMLFLLPEKWLARGERMFTGLNLKTTEEESNRRRLRFSARRLQSAAQIFRDLAAGCRSVNNDDGAEQEKNVEMVLNHLCGQVCNRCSIRNLCWSVDVAETYRGVMGLFNVAEQKGAATVQDVPDNFSRRCPHMRELVATINCLYELYCQSNYWQQQKSGSRLFLSGQLEGTAEVMEKLASEMLDAGGNLNYIEKALQRRLAKHGLAVGGLQITHLGEKNLDFWVNMDECPGEVACRDMAAREVSRVLQKRFRTQEVSCGNNCGVGCCFHMLREGANTLVTGKAQLSKDGNPVCGDSGDSVTLGEGRQLLMISDGMGAGIPAALKSGSAVNMLTHLLEVGFDRHTAVDTVNTVLMLQGGEEAFVTLDMCIIDRYENSAEFIKTGAPPSFIKRGGEVKIIKNASLPVGMLQTVDKTIYQAQLEAGDMVIMASDGLLDADSEQDLEWLVHLIEDNNIDDPQQMAEFLLERAVTISGGRVRDDITILTAKIA</sequence>
<dbReference type="InterPro" id="IPR036457">
    <property type="entry name" value="PPM-type-like_dom_sf"/>
</dbReference>
<dbReference type="GO" id="GO:0004722">
    <property type="term" value="F:protein serine/threonine phosphatase activity"/>
    <property type="evidence" value="ECO:0007669"/>
    <property type="project" value="UniProtKB-EC"/>
</dbReference>
<feature type="transmembrane region" description="Helical" evidence="3">
    <location>
        <begin position="209"/>
        <end position="230"/>
    </location>
</feature>
<dbReference type="SUPFAM" id="SSF81606">
    <property type="entry name" value="PP2C-like"/>
    <property type="match status" value="1"/>
</dbReference>
<feature type="transmembrane region" description="Helical" evidence="3">
    <location>
        <begin position="141"/>
        <end position="161"/>
    </location>
</feature>
<dbReference type="EMBL" id="DVMH01000012">
    <property type="protein sequence ID" value="HIU10000.1"/>
    <property type="molecule type" value="Genomic_DNA"/>
</dbReference>
<gene>
    <name evidence="5" type="primary">spoIIE</name>
    <name evidence="5" type="ORF">IAB00_01910</name>
</gene>
<dbReference type="AlphaFoldDB" id="A0A9D1HJ24"/>
<proteinExistence type="predicted"/>
<evidence type="ECO:0000259" key="4">
    <source>
        <dbReference type="SMART" id="SM00331"/>
    </source>
</evidence>
<organism evidence="5 6">
    <name type="scientific">Candidatus Avidehalobacter gallistercoris</name>
    <dbReference type="NCBI Taxonomy" id="2840694"/>
    <lineage>
        <taxon>Bacteria</taxon>
        <taxon>Bacillati</taxon>
        <taxon>Bacillota</taxon>
        <taxon>Clostridia</taxon>
        <taxon>Eubacteriales</taxon>
        <taxon>Peptococcaceae</taxon>
        <taxon>Peptococcaceae incertae sedis</taxon>
        <taxon>Candidatus Avidehalobacter</taxon>
    </lineage>
</organism>
<dbReference type="Gene3D" id="3.60.40.10">
    <property type="entry name" value="PPM-type phosphatase domain"/>
    <property type="match status" value="1"/>
</dbReference>
<dbReference type="InterPro" id="IPR052016">
    <property type="entry name" value="Bact_Sigma-Reg"/>
</dbReference>
<dbReference type="SMART" id="SM00331">
    <property type="entry name" value="PP2C_SIG"/>
    <property type="match status" value="1"/>
</dbReference>
<evidence type="ECO:0000313" key="5">
    <source>
        <dbReference type="EMBL" id="HIU10000.1"/>
    </source>
</evidence>
<reference evidence="5" key="2">
    <citation type="journal article" date="2021" name="PeerJ">
        <title>Extensive microbial diversity within the chicken gut microbiome revealed by metagenomics and culture.</title>
        <authorList>
            <person name="Gilroy R."/>
            <person name="Ravi A."/>
            <person name="Getino M."/>
            <person name="Pursley I."/>
            <person name="Horton D.L."/>
            <person name="Alikhan N.F."/>
            <person name="Baker D."/>
            <person name="Gharbi K."/>
            <person name="Hall N."/>
            <person name="Watson M."/>
            <person name="Adriaenssens E.M."/>
            <person name="Foster-Nyarko E."/>
            <person name="Jarju S."/>
            <person name="Secka A."/>
            <person name="Antonio M."/>
            <person name="Oren A."/>
            <person name="Chaudhuri R.R."/>
            <person name="La Ragione R."/>
            <person name="Hildebrand F."/>
            <person name="Pallen M.J."/>
        </authorList>
    </citation>
    <scope>NUCLEOTIDE SEQUENCE</scope>
    <source>
        <strain evidence="5">2830</strain>
    </source>
</reference>
<comment type="caution">
    <text evidence="5">The sequence shown here is derived from an EMBL/GenBank/DDBJ whole genome shotgun (WGS) entry which is preliminary data.</text>
</comment>
<evidence type="ECO:0000256" key="3">
    <source>
        <dbReference type="SAM" id="Phobius"/>
    </source>
</evidence>
<dbReference type="Pfam" id="PF19732">
    <property type="entry name" value="SpoIIE_N"/>
    <property type="match status" value="1"/>
</dbReference>
<dbReference type="InterPro" id="IPR001932">
    <property type="entry name" value="PPM-type_phosphatase-like_dom"/>
</dbReference>
<accession>A0A9D1HJ24</accession>
<name>A0A9D1HJ24_9FIRM</name>
<feature type="region of interest" description="Disordered" evidence="2">
    <location>
        <begin position="1"/>
        <end position="26"/>
    </location>
</feature>
<feature type="domain" description="PPM-type phosphatase" evidence="4">
    <location>
        <begin position="603"/>
        <end position="813"/>
    </location>
</feature>
<dbReference type="Proteomes" id="UP000824124">
    <property type="component" value="Unassembled WGS sequence"/>
</dbReference>
<keyword evidence="1 5" id="KW-0378">Hydrolase</keyword>
<evidence type="ECO:0000256" key="2">
    <source>
        <dbReference type="SAM" id="MobiDB-lite"/>
    </source>
</evidence>
<evidence type="ECO:0000256" key="1">
    <source>
        <dbReference type="ARBA" id="ARBA00022801"/>
    </source>
</evidence>
<feature type="transmembrane region" description="Helical" evidence="3">
    <location>
        <begin position="75"/>
        <end position="99"/>
    </location>
</feature>
<feature type="transmembrane region" description="Helical" evidence="3">
    <location>
        <begin position="267"/>
        <end position="285"/>
    </location>
</feature>
<keyword evidence="3" id="KW-0472">Membrane</keyword>
<keyword evidence="3" id="KW-1133">Transmembrane helix</keyword>
<evidence type="ECO:0000313" key="6">
    <source>
        <dbReference type="Proteomes" id="UP000824124"/>
    </source>
</evidence>
<feature type="transmembrane region" description="Helical" evidence="3">
    <location>
        <begin position="292"/>
        <end position="309"/>
    </location>
</feature>
<dbReference type="PANTHER" id="PTHR43156">
    <property type="entry name" value="STAGE II SPORULATION PROTEIN E-RELATED"/>
    <property type="match status" value="1"/>
</dbReference>
<feature type="transmembrane region" description="Helical" evidence="3">
    <location>
        <begin position="168"/>
        <end position="189"/>
    </location>
</feature>
<dbReference type="InterPro" id="IPR045768">
    <property type="entry name" value="SpoIIE_N"/>
</dbReference>
<feature type="compositionally biased region" description="Basic and acidic residues" evidence="2">
    <location>
        <begin position="10"/>
        <end position="23"/>
    </location>
</feature>
<reference evidence="5" key="1">
    <citation type="submission" date="2020-10" db="EMBL/GenBank/DDBJ databases">
        <authorList>
            <person name="Gilroy R."/>
        </authorList>
    </citation>
    <scope>NUCLEOTIDE SEQUENCE</scope>
    <source>
        <strain evidence="5">2830</strain>
    </source>
</reference>
<keyword evidence="3" id="KW-0812">Transmembrane</keyword>